<dbReference type="AlphaFoldDB" id="A0A6A7BGS8"/>
<evidence type="ECO:0000313" key="1">
    <source>
        <dbReference type="EMBL" id="KAF2854462.1"/>
    </source>
</evidence>
<name>A0A6A7BGS8_9PLEO</name>
<protein>
    <submittedName>
        <fullName evidence="1">Uncharacterized protein</fullName>
    </submittedName>
</protein>
<sequence>MHSWDTCACAQAAAVVRGCIYSNSVTTAVLTIAVVKCEGRRPRHRFPNLHSFALHHRNVSSEGSAL</sequence>
<organism evidence="1 2">
    <name type="scientific">Plenodomus tracheiphilus IPT5</name>
    <dbReference type="NCBI Taxonomy" id="1408161"/>
    <lineage>
        <taxon>Eukaryota</taxon>
        <taxon>Fungi</taxon>
        <taxon>Dikarya</taxon>
        <taxon>Ascomycota</taxon>
        <taxon>Pezizomycotina</taxon>
        <taxon>Dothideomycetes</taxon>
        <taxon>Pleosporomycetidae</taxon>
        <taxon>Pleosporales</taxon>
        <taxon>Pleosporineae</taxon>
        <taxon>Leptosphaeriaceae</taxon>
        <taxon>Plenodomus</taxon>
    </lineage>
</organism>
<dbReference type="EMBL" id="MU006292">
    <property type="protein sequence ID" value="KAF2854462.1"/>
    <property type="molecule type" value="Genomic_DNA"/>
</dbReference>
<dbReference type="Proteomes" id="UP000799423">
    <property type="component" value="Unassembled WGS sequence"/>
</dbReference>
<evidence type="ECO:0000313" key="2">
    <source>
        <dbReference type="Proteomes" id="UP000799423"/>
    </source>
</evidence>
<reference evidence="1" key="1">
    <citation type="submission" date="2020-01" db="EMBL/GenBank/DDBJ databases">
        <authorList>
            <consortium name="DOE Joint Genome Institute"/>
            <person name="Haridas S."/>
            <person name="Albert R."/>
            <person name="Binder M."/>
            <person name="Bloem J."/>
            <person name="Labutti K."/>
            <person name="Salamov A."/>
            <person name="Andreopoulos B."/>
            <person name="Baker S.E."/>
            <person name="Barry K."/>
            <person name="Bills G."/>
            <person name="Bluhm B.H."/>
            <person name="Cannon C."/>
            <person name="Castanera R."/>
            <person name="Culley D.E."/>
            <person name="Daum C."/>
            <person name="Ezra D."/>
            <person name="Gonzalez J.B."/>
            <person name="Henrissat B."/>
            <person name="Kuo A."/>
            <person name="Liang C."/>
            <person name="Lipzen A."/>
            <person name="Lutzoni F."/>
            <person name="Magnuson J."/>
            <person name="Mondo S."/>
            <person name="Nolan M."/>
            <person name="Ohm R."/>
            <person name="Pangilinan J."/>
            <person name="Park H.-J."/>
            <person name="Ramirez L."/>
            <person name="Alfaro M."/>
            <person name="Sun H."/>
            <person name="Tritt A."/>
            <person name="Yoshinaga Y."/>
            <person name="Zwiers L.-H."/>
            <person name="Turgeon B.G."/>
            <person name="Goodwin S.B."/>
            <person name="Spatafora J.W."/>
            <person name="Crous P.W."/>
            <person name="Grigoriev I.V."/>
        </authorList>
    </citation>
    <scope>NUCLEOTIDE SEQUENCE</scope>
    <source>
        <strain evidence="1">IPT5</strain>
    </source>
</reference>
<accession>A0A6A7BGS8</accession>
<gene>
    <name evidence="1" type="ORF">T440DRAFT_234115</name>
</gene>
<proteinExistence type="predicted"/>
<keyword evidence="2" id="KW-1185">Reference proteome</keyword>